<sequence>MVKVFNYTCYLLMLTFLMYLNNRYAFHYRDAVTHSITPN</sequence>
<proteinExistence type="predicted"/>
<dbReference type="AlphaFoldDB" id="A0A2V2YP32"/>
<protein>
    <submittedName>
        <fullName evidence="1">Uncharacterized protein</fullName>
    </submittedName>
</protein>
<organism evidence="1 2">
    <name type="scientific">Paenibacillus cellulosilyticus</name>
    <dbReference type="NCBI Taxonomy" id="375489"/>
    <lineage>
        <taxon>Bacteria</taxon>
        <taxon>Bacillati</taxon>
        <taxon>Bacillota</taxon>
        <taxon>Bacilli</taxon>
        <taxon>Bacillales</taxon>
        <taxon>Paenibacillaceae</taxon>
        <taxon>Paenibacillus</taxon>
    </lineage>
</organism>
<reference evidence="1 2" key="1">
    <citation type="submission" date="2018-05" db="EMBL/GenBank/DDBJ databases">
        <title>Genomic Encyclopedia of Type Strains, Phase III (KMG-III): the genomes of soil and plant-associated and newly described type strains.</title>
        <authorList>
            <person name="Whitman W."/>
        </authorList>
    </citation>
    <scope>NUCLEOTIDE SEQUENCE [LARGE SCALE GENOMIC DNA]</scope>
    <source>
        <strain evidence="1 2">CECT 5696</strain>
    </source>
</reference>
<evidence type="ECO:0000313" key="1">
    <source>
        <dbReference type="EMBL" id="PWV94467.1"/>
    </source>
</evidence>
<accession>A0A2V2YP32</accession>
<comment type="caution">
    <text evidence="1">The sequence shown here is derived from an EMBL/GenBank/DDBJ whole genome shotgun (WGS) entry which is preliminary data.</text>
</comment>
<keyword evidence="2" id="KW-1185">Reference proteome</keyword>
<gene>
    <name evidence="1" type="ORF">DFQ01_13032</name>
</gene>
<name>A0A2V2YP32_9BACL</name>
<dbReference type="Proteomes" id="UP000246635">
    <property type="component" value="Unassembled WGS sequence"/>
</dbReference>
<evidence type="ECO:0000313" key="2">
    <source>
        <dbReference type="Proteomes" id="UP000246635"/>
    </source>
</evidence>
<dbReference type="EMBL" id="QGTQ01000030">
    <property type="protein sequence ID" value="PWV94467.1"/>
    <property type="molecule type" value="Genomic_DNA"/>
</dbReference>